<evidence type="ECO:0000313" key="2">
    <source>
        <dbReference type="Proteomes" id="UP000701698"/>
    </source>
</evidence>
<organism evidence="1 2">
    <name type="scientific">candidate division WWE3 bacterium</name>
    <dbReference type="NCBI Taxonomy" id="2053526"/>
    <lineage>
        <taxon>Bacteria</taxon>
        <taxon>Katanobacteria</taxon>
    </lineage>
</organism>
<proteinExistence type="predicted"/>
<name>A0A955RQ17_UNCKA</name>
<reference evidence="1" key="2">
    <citation type="journal article" date="2021" name="Microbiome">
        <title>Successional dynamics and alternative stable states in a saline activated sludge microbial community over 9 years.</title>
        <authorList>
            <person name="Wang Y."/>
            <person name="Ye J."/>
            <person name="Ju F."/>
            <person name="Liu L."/>
            <person name="Boyd J.A."/>
            <person name="Deng Y."/>
            <person name="Parks D.H."/>
            <person name="Jiang X."/>
            <person name="Yin X."/>
            <person name="Woodcroft B.J."/>
            <person name="Tyson G.W."/>
            <person name="Hugenholtz P."/>
            <person name="Polz M.F."/>
            <person name="Zhang T."/>
        </authorList>
    </citation>
    <scope>NUCLEOTIDE SEQUENCE</scope>
    <source>
        <strain evidence="1">HKST-UBA01</strain>
    </source>
</reference>
<dbReference type="Proteomes" id="UP000701698">
    <property type="component" value="Unassembled WGS sequence"/>
</dbReference>
<accession>A0A955RQ17</accession>
<protein>
    <submittedName>
        <fullName evidence="1">Uncharacterized protein</fullName>
    </submittedName>
</protein>
<dbReference type="AlphaFoldDB" id="A0A955RQ17"/>
<dbReference type="EMBL" id="JAGQKX010000022">
    <property type="protein sequence ID" value="MCA9390025.1"/>
    <property type="molecule type" value="Genomic_DNA"/>
</dbReference>
<comment type="caution">
    <text evidence="1">The sequence shown here is derived from an EMBL/GenBank/DDBJ whole genome shotgun (WGS) entry which is preliminary data.</text>
</comment>
<gene>
    <name evidence="1" type="ORF">KC571_01365</name>
</gene>
<sequence>MSQPANERPTHNETQTLSNTHAEITASPNEAWTPNGLAQRLESCGLSEPLAQEVTTSVLDSASRYERFSGLNPKGREFRQLLESEVAVRAAVSGEVSTFLSSAVSQEDWQDDPKTIEVRTTSGRRSNFTESAEMVADRLLKKRSAKTEWDKENPDMESAIHSSINISIQRRAGQQLLDWSRKVEIEQAASDLMRDWLLHDQDLVSVPGEHRDRIYYNNVAEAAVAMVTADRKYEAQRTESILNLAEAGLWEELQKSDADLAGIYQNLIVGYQSGKGNVIKLGEPQTPTKTPGEFWANVKKGLADKGIAEITFDDRTGDVYVFNQKMNVGSAMSRATLARALLQKGPINLH</sequence>
<evidence type="ECO:0000313" key="1">
    <source>
        <dbReference type="EMBL" id="MCA9390025.1"/>
    </source>
</evidence>
<reference evidence="1" key="1">
    <citation type="submission" date="2020-04" db="EMBL/GenBank/DDBJ databases">
        <authorList>
            <person name="Zhang T."/>
        </authorList>
    </citation>
    <scope>NUCLEOTIDE SEQUENCE</scope>
    <source>
        <strain evidence="1">HKST-UBA01</strain>
    </source>
</reference>